<dbReference type="Proteomes" id="UP001320245">
    <property type="component" value="Unassembled WGS sequence"/>
</dbReference>
<feature type="domain" description="DUF7918" evidence="1">
    <location>
        <begin position="8"/>
        <end position="126"/>
    </location>
</feature>
<dbReference type="InterPro" id="IPR057678">
    <property type="entry name" value="DUF7918"/>
</dbReference>
<evidence type="ECO:0000259" key="1">
    <source>
        <dbReference type="Pfam" id="PF25534"/>
    </source>
</evidence>
<name>A0AAN9UGT6_9PEZI</name>
<dbReference type="EMBL" id="JAJSPL020000003">
    <property type="protein sequence ID" value="KAK7748029.1"/>
    <property type="molecule type" value="Genomic_DNA"/>
</dbReference>
<reference evidence="2 3" key="1">
    <citation type="journal article" date="2023" name="PLoS ONE">
        <title>Cytospora paraplurivora sp. nov. isolated from orchards with fruit tree decline syndrome in Ontario, Canada.</title>
        <authorList>
            <person name="Ilyukhin E."/>
            <person name="Nguyen H.D.T."/>
            <person name="Castle A.J."/>
            <person name="Ellouze W."/>
        </authorList>
    </citation>
    <scope>NUCLEOTIDE SEQUENCE [LARGE SCALE GENOMIC DNA]</scope>
    <source>
        <strain evidence="2 3">FDS-564</strain>
    </source>
</reference>
<dbReference type="Pfam" id="PF25534">
    <property type="entry name" value="DUF7918"/>
    <property type="match status" value="1"/>
</dbReference>
<comment type="caution">
    <text evidence="2">The sequence shown here is derived from an EMBL/GenBank/DDBJ whole genome shotgun (WGS) entry which is preliminary data.</text>
</comment>
<organism evidence="2 3">
    <name type="scientific">Cytospora paraplurivora</name>
    <dbReference type="NCBI Taxonomy" id="2898453"/>
    <lineage>
        <taxon>Eukaryota</taxon>
        <taxon>Fungi</taxon>
        <taxon>Dikarya</taxon>
        <taxon>Ascomycota</taxon>
        <taxon>Pezizomycotina</taxon>
        <taxon>Sordariomycetes</taxon>
        <taxon>Sordariomycetidae</taxon>
        <taxon>Diaporthales</taxon>
        <taxon>Cytosporaceae</taxon>
        <taxon>Cytospora</taxon>
    </lineage>
</organism>
<gene>
    <name evidence="2" type="ORF">SLS53_001281</name>
</gene>
<evidence type="ECO:0000313" key="2">
    <source>
        <dbReference type="EMBL" id="KAK7748029.1"/>
    </source>
</evidence>
<evidence type="ECO:0000313" key="3">
    <source>
        <dbReference type="Proteomes" id="UP001320245"/>
    </source>
</evidence>
<protein>
    <recommendedName>
        <fullName evidence="1">DUF7918 domain-containing protein</fullName>
    </recommendedName>
</protein>
<sequence length="210" mass="23628">MAIIDDLGLEVKILVNGSVATEYVPNEETQADGDKYGPSTKICCRYIESINDAHFAIHGGLTSKHKVAGQWIRNSQNSACSFTFFVDGRKIDSALIHNIHNRHRNAAILEGVREANKLRRLRFASVSTEALQQELIIPRPRSLSMEPDVDNLSREELRRLARERLSQMRGDNKRAASVKGEKDEAPISSRHYKYVKIEGGKKAIDLTEDD</sequence>
<keyword evidence="3" id="KW-1185">Reference proteome</keyword>
<dbReference type="AlphaFoldDB" id="A0AAN9UGT6"/>
<accession>A0AAN9UGT6</accession>
<proteinExistence type="predicted"/>